<dbReference type="AlphaFoldDB" id="A0A1I0S7X4"/>
<organism evidence="4 5">
    <name type="scientific">Chitinophaga arvensicola</name>
    <dbReference type="NCBI Taxonomy" id="29529"/>
    <lineage>
        <taxon>Bacteria</taxon>
        <taxon>Pseudomonadati</taxon>
        <taxon>Bacteroidota</taxon>
        <taxon>Chitinophagia</taxon>
        <taxon>Chitinophagales</taxon>
        <taxon>Chitinophagaceae</taxon>
        <taxon>Chitinophaga</taxon>
    </lineage>
</organism>
<dbReference type="PANTHER" id="PTHR30344">
    <property type="entry name" value="6-PHOSPHOGLUCONOLACTONASE-RELATED"/>
    <property type="match status" value="1"/>
</dbReference>
<evidence type="ECO:0000313" key="4">
    <source>
        <dbReference type="EMBL" id="SEW51981.1"/>
    </source>
</evidence>
<evidence type="ECO:0000256" key="3">
    <source>
        <dbReference type="SAM" id="SignalP"/>
    </source>
</evidence>
<keyword evidence="4" id="KW-0413">Isomerase</keyword>
<dbReference type="GO" id="GO:0017057">
    <property type="term" value="F:6-phosphogluconolactonase activity"/>
    <property type="evidence" value="ECO:0007669"/>
    <property type="project" value="TreeGrafter"/>
</dbReference>
<dbReference type="STRING" id="29529.SAMN04488122_4626"/>
<evidence type="ECO:0000313" key="5">
    <source>
        <dbReference type="Proteomes" id="UP000199310"/>
    </source>
</evidence>
<gene>
    <name evidence="4" type="ORF">SAMN04488122_4626</name>
</gene>
<dbReference type="GO" id="GO:0005829">
    <property type="term" value="C:cytosol"/>
    <property type="evidence" value="ECO:0007669"/>
    <property type="project" value="TreeGrafter"/>
</dbReference>
<dbReference type="GO" id="GO:0016853">
    <property type="term" value="F:isomerase activity"/>
    <property type="evidence" value="ECO:0007669"/>
    <property type="project" value="UniProtKB-KW"/>
</dbReference>
<proteinExistence type="inferred from homology"/>
<dbReference type="OrthoDB" id="9790815at2"/>
<dbReference type="InterPro" id="IPR015943">
    <property type="entry name" value="WD40/YVTN_repeat-like_dom_sf"/>
</dbReference>
<evidence type="ECO:0000256" key="1">
    <source>
        <dbReference type="ARBA" id="ARBA00005564"/>
    </source>
</evidence>
<evidence type="ECO:0000256" key="2">
    <source>
        <dbReference type="ARBA" id="ARBA00022526"/>
    </source>
</evidence>
<dbReference type="GO" id="GO:0006006">
    <property type="term" value="P:glucose metabolic process"/>
    <property type="evidence" value="ECO:0007669"/>
    <property type="project" value="UniProtKB-KW"/>
</dbReference>
<feature type="chain" id="PRO_5011658033" evidence="3">
    <location>
        <begin position="22"/>
        <end position="376"/>
    </location>
</feature>
<dbReference type="InterPro" id="IPR019405">
    <property type="entry name" value="Lactonase_7-beta_prop"/>
</dbReference>
<dbReference type="PANTHER" id="PTHR30344:SF1">
    <property type="entry name" value="6-PHOSPHOGLUCONOLACTONASE"/>
    <property type="match status" value="1"/>
</dbReference>
<keyword evidence="5" id="KW-1185">Reference proteome</keyword>
<dbReference type="InterPro" id="IPR050282">
    <property type="entry name" value="Cycloisomerase_2"/>
</dbReference>
<dbReference type="InterPro" id="IPR011048">
    <property type="entry name" value="Haem_d1_sf"/>
</dbReference>
<dbReference type="Gene3D" id="2.130.10.10">
    <property type="entry name" value="YVTN repeat-like/Quinoprotein amine dehydrogenase"/>
    <property type="match status" value="1"/>
</dbReference>
<dbReference type="EMBL" id="FOJG01000002">
    <property type="protein sequence ID" value="SEW51981.1"/>
    <property type="molecule type" value="Genomic_DNA"/>
</dbReference>
<keyword evidence="2" id="KW-0119">Carbohydrate metabolism</keyword>
<feature type="signal peptide" evidence="3">
    <location>
        <begin position="1"/>
        <end position="21"/>
    </location>
</feature>
<dbReference type="RefSeq" id="WP_089898445.1">
    <property type="nucleotide sequence ID" value="NZ_FOJG01000002.1"/>
</dbReference>
<protein>
    <submittedName>
        <fullName evidence="4">6-phosphogluconolactonase, cycloisomerase 2 family</fullName>
    </submittedName>
</protein>
<keyword evidence="2" id="KW-0313">Glucose metabolism</keyword>
<dbReference type="Pfam" id="PF10282">
    <property type="entry name" value="Lactonase"/>
    <property type="match status" value="1"/>
</dbReference>
<accession>A0A1I0S7X4</accession>
<keyword evidence="3" id="KW-0732">Signal</keyword>
<name>A0A1I0S7X4_9BACT</name>
<comment type="similarity">
    <text evidence="1">Belongs to the cycloisomerase 2 family.</text>
</comment>
<dbReference type="SUPFAM" id="SSF51004">
    <property type="entry name" value="C-terminal (heme d1) domain of cytochrome cd1-nitrite reductase"/>
    <property type="match status" value="1"/>
</dbReference>
<reference evidence="5" key="1">
    <citation type="submission" date="2016-10" db="EMBL/GenBank/DDBJ databases">
        <authorList>
            <person name="Varghese N."/>
            <person name="Submissions S."/>
        </authorList>
    </citation>
    <scope>NUCLEOTIDE SEQUENCE [LARGE SCALE GENOMIC DNA]</scope>
    <source>
        <strain evidence="5">DSM 3695</strain>
    </source>
</reference>
<dbReference type="Proteomes" id="UP000199310">
    <property type="component" value="Unassembled WGS sequence"/>
</dbReference>
<sequence>MFRKLFFASALALFAGLAAQAQQHYLFVGSYNRDKEKEGVYLFRFNDATGDLQRVSATSGILNPSFLTISPDGKYIYTCSEAQTPNVGGVSSLAFDSTKETLTLLDRQDSGGDNPAYVGLDPQGKWLICANYSGGSLSVFSLNGDGHIAPASQVIPFKDSSILARQRSSHIHAAVFSPDGKYAFFPDLGADKIRAYQLQPGNAQPLQPANPPFTATVPGSGPRHLTFHATLPVAYCIEEIGGMVSVYKYKAGKLDRIQRIKAHLDAPAADYNGADIHISPDSRFLYASAREDANTIFIYAIDAKKGTLREVGRQSTLGKHPRNFAIAPSGKFLLVANQNSGNIVVFKRNPENGLLTATGIEVKVPNPSSLQIRAYH</sequence>